<dbReference type="EMBL" id="MHKX01000010">
    <property type="protein sequence ID" value="OGY98368.1"/>
    <property type="molecule type" value="Genomic_DNA"/>
</dbReference>
<organism evidence="1 2">
    <name type="scientific">Candidatus Liptonbacteria bacterium RIFCSPHIGHO2_01_FULL_57_28</name>
    <dbReference type="NCBI Taxonomy" id="1798647"/>
    <lineage>
        <taxon>Bacteria</taxon>
        <taxon>Candidatus Liptoniibacteriota</taxon>
    </lineage>
</organism>
<sequence>MSTFERIRSIFYGNTPYEGSYESIQEIAFLVDEGYLALALFPLADKKEYKRLFDRPLIESPGAYDAAGGGDAHIALKLLGARYLKDKRGFESQFEQPFCGYFPDVISRDKSIIIECGVTGNPEKMLACFRQSDLKEFIQLPYPYEEDAELIAYNFAPGNDCRDFLKFLETEKLKNIKSIINRKK</sequence>
<dbReference type="AlphaFoldDB" id="A0A1G2CAF7"/>
<name>A0A1G2CAF7_9BACT</name>
<accession>A0A1G2CAF7</accession>
<evidence type="ECO:0000313" key="2">
    <source>
        <dbReference type="Proteomes" id="UP000179059"/>
    </source>
</evidence>
<comment type="caution">
    <text evidence="1">The sequence shown here is derived from an EMBL/GenBank/DDBJ whole genome shotgun (WGS) entry which is preliminary data.</text>
</comment>
<gene>
    <name evidence="1" type="ORF">A2855_01880</name>
</gene>
<dbReference type="STRING" id="1798647.A2855_01880"/>
<evidence type="ECO:0000313" key="1">
    <source>
        <dbReference type="EMBL" id="OGY98368.1"/>
    </source>
</evidence>
<dbReference type="Proteomes" id="UP000179059">
    <property type="component" value="Unassembled WGS sequence"/>
</dbReference>
<proteinExistence type="predicted"/>
<protein>
    <submittedName>
        <fullName evidence="1">Uncharacterized protein</fullName>
    </submittedName>
</protein>
<reference evidence="1 2" key="1">
    <citation type="journal article" date="2016" name="Nat. Commun.">
        <title>Thousands of microbial genomes shed light on interconnected biogeochemical processes in an aquifer system.</title>
        <authorList>
            <person name="Anantharaman K."/>
            <person name="Brown C.T."/>
            <person name="Hug L.A."/>
            <person name="Sharon I."/>
            <person name="Castelle C.J."/>
            <person name="Probst A.J."/>
            <person name="Thomas B.C."/>
            <person name="Singh A."/>
            <person name="Wilkins M.J."/>
            <person name="Karaoz U."/>
            <person name="Brodie E.L."/>
            <person name="Williams K.H."/>
            <person name="Hubbard S.S."/>
            <person name="Banfield J.F."/>
        </authorList>
    </citation>
    <scope>NUCLEOTIDE SEQUENCE [LARGE SCALE GENOMIC DNA]</scope>
</reference>